<feature type="compositionally biased region" description="Acidic residues" evidence="1">
    <location>
        <begin position="34"/>
        <end position="44"/>
    </location>
</feature>
<feature type="compositionally biased region" description="Basic and acidic residues" evidence="1">
    <location>
        <begin position="291"/>
        <end position="304"/>
    </location>
</feature>
<evidence type="ECO:0000313" key="2">
    <source>
        <dbReference type="EMBL" id="KAJ8967042.1"/>
    </source>
</evidence>
<feature type="compositionally biased region" description="Basic and acidic residues" evidence="1">
    <location>
        <begin position="100"/>
        <end position="110"/>
    </location>
</feature>
<feature type="compositionally biased region" description="Polar residues" evidence="1">
    <location>
        <begin position="380"/>
        <end position="389"/>
    </location>
</feature>
<feature type="region of interest" description="Disordered" evidence="1">
    <location>
        <begin position="261"/>
        <end position="304"/>
    </location>
</feature>
<sequence length="1120" mass="125895">MNGVTNGQYPTDRRIKKRRRRKTSKSQTAQDSSEYTEDESDSCDEEKSKVHSVPSKSQTNCHNTEEITKAVVEEIANGVETNEEIVLEIEKTQSNVQNGLEEKIEDKKIETASSEIDSATSVDVEENQENVASSNEEESKLEMHQPAPEMIKAPADEDKSQNPSSSCVKSQKSELKPDAEEFVPRAYRTSDIPLSPNVQFIKVPPNFVPIPMVSLGDFNGQNFSPAFIPPGIPVNFLPPDPKIFPNFVGFVPNTSFVPKTDLGVEKNQSTNTGNPSNQTEATESCDNSTTAKDDIAHQNDDTTEKNLVQNVNSKIIDIATIVSKLEEAVKEQEDEDAKKTNKDGEEPQTSPRRKYYENKHFRTNQKYKSNSNYRRNYSNPQNSPQNYRYNHNGDVGGHNTDTTMETCTSKEELSSEQTLETKNIELTNGVSPVEAKDKVQGDGKYQRTSPEKARKNWKQQSYQGSPKWHPNGVVKDFRVKNNGKIYTENEIRDFKAKSSGKNYSETLKNRTQTPTVEQKYYNGDKQGKHFESPKKDVKADPLSTTANASPKQPNQWISVSNRKKRKNKNVEESDASFTDHVEEEQSQIDLFESYDVNQLVDVVPTKTEDDEEVIMVETTGEIEIADIIHNITQNDTSLAGNNSLNISMRSVSEIEQELLAKTDAMVPEGVVQEVETVSKEEVVIEGRLIEELPELNIVSAQEETIKSKGKKKSKKGTQKPLAKRIMITDVDLSMSCEEIKTPIKKPVAKLDEKTEEKDVIILTTEESAITEDSSKNCEEDEKKKNKKKKKKPLKTTISSSSLSSSNTTINVVEDSYDFLLDSALSDKSVEKTNIEISQELDKIIQKGMYSSLEEKMRSLNIDESDGFFKSIFSTISSRESSIEKTAFAKSPDLSNILQNTTALCKPCSVSQENNSENKDINKILPALDSPVEDGFFLENPDLKEILHDRTVTKDTEKEETKIKDPNEDCKTINEEIKLDIEVEPKTLYPITQAVKEWMCKTRETTPDVEILKSPRAIYKEFCDSASETDTQLSESKSLLEELNVDIGDEEVTIFSKEERLQSTDECVEQSDLMECWEPDVEVCKNANGRSGNGDSKCFIEKDCPNSHIEQGGGCGRSIRK</sequence>
<gene>
    <name evidence="2" type="ORF">NQ314_003159</name>
</gene>
<feature type="region of interest" description="Disordered" evidence="1">
    <location>
        <begin position="770"/>
        <end position="803"/>
    </location>
</feature>
<feature type="compositionally biased region" description="Polar residues" evidence="1">
    <location>
        <begin position="415"/>
        <end position="430"/>
    </location>
</feature>
<feature type="region of interest" description="Disordered" evidence="1">
    <location>
        <begin position="91"/>
        <end position="178"/>
    </location>
</feature>
<reference evidence="2" key="1">
    <citation type="journal article" date="2023" name="Insect Mol. Biol.">
        <title>Genome sequencing provides insights into the evolution of gene families encoding plant cell wall-degrading enzymes in longhorned beetles.</title>
        <authorList>
            <person name="Shin N.R."/>
            <person name="Okamura Y."/>
            <person name="Kirsch R."/>
            <person name="Pauchet Y."/>
        </authorList>
    </citation>
    <scope>NUCLEOTIDE SEQUENCE</scope>
    <source>
        <strain evidence="2">RBIC_L_NR</strain>
    </source>
</reference>
<evidence type="ECO:0000256" key="1">
    <source>
        <dbReference type="SAM" id="MobiDB-lite"/>
    </source>
</evidence>
<feature type="compositionally biased region" description="Low complexity" evidence="1">
    <location>
        <begin position="366"/>
        <end position="379"/>
    </location>
</feature>
<feature type="compositionally biased region" description="Basic residues" evidence="1">
    <location>
        <begin position="784"/>
        <end position="793"/>
    </location>
</feature>
<feature type="compositionally biased region" description="Basic and acidic residues" evidence="1">
    <location>
        <begin position="772"/>
        <end position="783"/>
    </location>
</feature>
<feature type="compositionally biased region" description="Basic and acidic residues" evidence="1">
    <location>
        <begin position="525"/>
        <end position="539"/>
    </location>
</feature>
<feature type="region of interest" description="Disordered" evidence="1">
    <location>
        <begin position="499"/>
        <end position="580"/>
    </location>
</feature>
<feature type="region of interest" description="Disordered" evidence="1">
    <location>
        <begin position="1"/>
        <end position="65"/>
    </location>
</feature>
<feature type="compositionally biased region" description="Low complexity" evidence="1">
    <location>
        <begin position="794"/>
        <end position="803"/>
    </location>
</feature>
<name>A0AAV8ZN76_9CUCU</name>
<keyword evidence="3" id="KW-1185">Reference proteome</keyword>
<feature type="compositionally biased region" description="Polar residues" evidence="1">
    <location>
        <begin position="161"/>
        <end position="170"/>
    </location>
</feature>
<dbReference type="AlphaFoldDB" id="A0AAV8ZN76"/>
<feature type="compositionally biased region" description="Basic and acidic residues" evidence="1">
    <location>
        <begin position="331"/>
        <end position="345"/>
    </location>
</feature>
<feature type="compositionally biased region" description="Polar residues" evidence="1">
    <location>
        <begin position="266"/>
        <end position="290"/>
    </location>
</feature>
<organism evidence="2 3">
    <name type="scientific">Rhamnusium bicolor</name>
    <dbReference type="NCBI Taxonomy" id="1586634"/>
    <lineage>
        <taxon>Eukaryota</taxon>
        <taxon>Metazoa</taxon>
        <taxon>Ecdysozoa</taxon>
        <taxon>Arthropoda</taxon>
        <taxon>Hexapoda</taxon>
        <taxon>Insecta</taxon>
        <taxon>Pterygota</taxon>
        <taxon>Neoptera</taxon>
        <taxon>Endopterygota</taxon>
        <taxon>Coleoptera</taxon>
        <taxon>Polyphaga</taxon>
        <taxon>Cucujiformia</taxon>
        <taxon>Chrysomeloidea</taxon>
        <taxon>Cerambycidae</taxon>
        <taxon>Lepturinae</taxon>
        <taxon>Rhagiini</taxon>
        <taxon>Rhamnusium</taxon>
    </lineage>
</organism>
<feature type="compositionally biased region" description="Polar residues" evidence="1">
    <location>
        <begin position="111"/>
        <end position="121"/>
    </location>
</feature>
<feature type="compositionally biased region" description="Basic residues" evidence="1">
    <location>
        <begin position="14"/>
        <end position="24"/>
    </location>
</feature>
<proteinExistence type="predicted"/>
<feature type="region of interest" description="Disordered" evidence="1">
    <location>
        <begin position="331"/>
        <end position="474"/>
    </location>
</feature>
<feature type="compositionally biased region" description="Polar residues" evidence="1">
    <location>
        <begin position="499"/>
        <end position="516"/>
    </location>
</feature>
<feature type="compositionally biased region" description="Polar residues" evidence="1">
    <location>
        <begin position="542"/>
        <end position="557"/>
    </location>
</feature>
<comment type="caution">
    <text evidence="2">The sequence shown here is derived from an EMBL/GenBank/DDBJ whole genome shotgun (WGS) entry which is preliminary data.</text>
</comment>
<accession>A0AAV8ZN76</accession>
<protein>
    <submittedName>
        <fullName evidence="2">Uncharacterized protein</fullName>
    </submittedName>
</protein>
<evidence type="ECO:0000313" key="3">
    <source>
        <dbReference type="Proteomes" id="UP001162156"/>
    </source>
</evidence>
<feature type="compositionally biased region" description="Basic and acidic residues" evidence="1">
    <location>
        <begin position="434"/>
        <end position="454"/>
    </location>
</feature>
<dbReference type="EMBL" id="JANEYF010000904">
    <property type="protein sequence ID" value="KAJ8967042.1"/>
    <property type="molecule type" value="Genomic_DNA"/>
</dbReference>
<dbReference type="Proteomes" id="UP001162156">
    <property type="component" value="Unassembled WGS sequence"/>
</dbReference>